<reference evidence="8 9" key="1">
    <citation type="submission" date="2022-10" db="EMBL/GenBank/DDBJ databases">
        <title>Draft genome sequence of Streptomyces sp. YSPA8.</title>
        <authorList>
            <person name="Moriuchi R."/>
            <person name="Dohra H."/>
            <person name="Yamamura H."/>
            <person name="Kodani S."/>
        </authorList>
    </citation>
    <scope>NUCLEOTIDE SEQUENCE [LARGE SCALE GENOMIC DNA]</scope>
    <source>
        <strain evidence="8 9">YSPA8</strain>
    </source>
</reference>
<keyword evidence="4" id="KW-0238">DNA-binding</keyword>
<protein>
    <submittedName>
        <fullName evidence="8">Sigma-70 family RNA polymerase sigma factor</fullName>
    </submittedName>
</protein>
<dbReference type="CDD" id="cd06171">
    <property type="entry name" value="Sigma70_r4"/>
    <property type="match status" value="1"/>
</dbReference>
<keyword evidence="2" id="KW-0805">Transcription regulation</keyword>
<gene>
    <name evidence="8" type="ORF">SYYSPA8_22765</name>
</gene>
<dbReference type="Gene3D" id="1.10.10.10">
    <property type="entry name" value="Winged helix-like DNA-binding domain superfamily/Winged helix DNA-binding domain"/>
    <property type="match status" value="1"/>
</dbReference>
<evidence type="ECO:0000256" key="4">
    <source>
        <dbReference type="ARBA" id="ARBA00023125"/>
    </source>
</evidence>
<evidence type="ECO:0000313" key="8">
    <source>
        <dbReference type="EMBL" id="GLF97172.1"/>
    </source>
</evidence>
<dbReference type="SUPFAM" id="SSF88659">
    <property type="entry name" value="Sigma3 and sigma4 domains of RNA polymerase sigma factors"/>
    <property type="match status" value="1"/>
</dbReference>
<dbReference type="InterPro" id="IPR013249">
    <property type="entry name" value="RNA_pol_sigma70_r4_t2"/>
</dbReference>
<dbReference type="Proteomes" id="UP001291653">
    <property type="component" value="Unassembled WGS sequence"/>
</dbReference>
<feature type="domain" description="RNA polymerase sigma factor 70 region 4 type 2" evidence="7">
    <location>
        <begin position="118"/>
        <end position="169"/>
    </location>
</feature>
<organism evidence="8 9">
    <name type="scientific">Streptomyces yaizuensis</name>
    <dbReference type="NCBI Taxonomy" id="2989713"/>
    <lineage>
        <taxon>Bacteria</taxon>
        <taxon>Bacillati</taxon>
        <taxon>Actinomycetota</taxon>
        <taxon>Actinomycetes</taxon>
        <taxon>Kitasatosporales</taxon>
        <taxon>Streptomycetaceae</taxon>
        <taxon>Streptomyces</taxon>
    </lineage>
</organism>
<comment type="similarity">
    <text evidence="1">Belongs to the sigma-70 factor family. ECF subfamily.</text>
</comment>
<dbReference type="InterPro" id="IPR036388">
    <property type="entry name" value="WH-like_DNA-bd_sf"/>
</dbReference>
<proteinExistence type="inferred from homology"/>
<name>A0ABQ5P3K5_9ACTN</name>
<evidence type="ECO:0000259" key="7">
    <source>
        <dbReference type="Pfam" id="PF08281"/>
    </source>
</evidence>
<dbReference type="InterPro" id="IPR039425">
    <property type="entry name" value="RNA_pol_sigma-70-like"/>
</dbReference>
<dbReference type="NCBIfam" id="TIGR02937">
    <property type="entry name" value="sigma70-ECF"/>
    <property type="match status" value="1"/>
</dbReference>
<evidence type="ECO:0000256" key="1">
    <source>
        <dbReference type="ARBA" id="ARBA00010641"/>
    </source>
</evidence>
<evidence type="ECO:0000256" key="3">
    <source>
        <dbReference type="ARBA" id="ARBA00023082"/>
    </source>
</evidence>
<dbReference type="InterPro" id="IPR013324">
    <property type="entry name" value="RNA_pol_sigma_r3/r4-like"/>
</dbReference>
<evidence type="ECO:0000256" key="6">
    <source>
        <dbReference type="SAM" id="MobiDB-lite"/>
    </source>
</evidence>
<evidence type="ECO:0000256" key="2">
    <source>
        <dbReference type="ARBA" id="ARBA00023015"/>
    </source>
</evidence>
<accession>A0ABQ5P3K5</accession>
<evidence type="ECO:0000256" key="5">
    <source>
        <dbReference type="ARBA" id="ARBA00023163"/>
    </source>
</evidence>
<keyword evidence="5" id="KW-0804">Transcription</keyword>
<dbReference type="EMBL" id="BSBI01000010">
    <property type="protein sequence ID" value="GLF97172.1"/>
    <property type="molecule type" value="Genomic_DNA"/>
</dbReference>
<keyword evidence="9" id="KW-1185">Reference proteome</keyword>
<dbReference type="PANTHER" id="PTHR43133:SF52">
    <property type="entry name" value="ECF RNA POLYMERASE SIGMA FACTOR SIGL"/>
    <property type="match status" value="1"/>
</dbReference>
<dbReference type="Pfam" id="PF08281">
    <property type="entry name" value="Sigma70_r4_2"/>
    <property type="match status" value="1"/>
</dbReference>
<keyword evidence="3" id="KW-0731">Sigma factor</keyword>
<dbReference type="InterPro" id="IPR014284">
    <property type="entry name" value="RNA_pol_sigma-70_dom"/>
</dbReference>
<comment type="caution">
    <text evidence="8">The sequence shown here is derived from an EMBL/GenBank/DDBJ whole genome shotgun (WGS) entry which is preliminary data.</text>
</comment>
<feature type="region of interest" description="Disordered" evidence="6">
    <location>
        <begin position="1"/>
        <end position="24"/>
    </location>
</feature>
<dbReference type="PANTHER" id="PTHR43133">
    <property type="entry name" value="RNA POLYMERASE ECF-TYPE SIGMA FACTO"/>
    <property type="match status" value="1"/>
</dbReference>
<dbReference type="RefSeq" id="WP_323449186.1">
    <property type="nucleotide sequence ID" value="NZ_BSBI01000010.1"/>
</dbReference>
<evidence type="ECO:0000313" key="9">
    <source>
        <dbReference type="Proteomes" id="UP001291653"/>
    </source>
</evidence>
<sequence length="182" mass="20370">MRGLRGTRSRAAGPTAPEETEDTGRLRAVLLMSGLPWNELDDGVQQVRLKLLEERARKGGDGGIRDERAWSAVVASRVAMDWHRERRRESGLRERLAARWSVRPPVEHPQEHRTLALSVADALARLTANQRQALVLRYYADLPVREIARLLALPEGTVKSRLHKACAALRTVLTAGMEEETA</sequence>